<name>A0A328UB62_9FIRM</name>
<evidence type="ECO:0000256" key="3">
    <source>
        <dbReference type="ARBA" id="ARBA00023163"/>
    </source>
</evidence>
<sequence length="263" mass="29653">MLPFYQNQYSELHCFDTDGINFPPHLHEPIELFYSVNGTAQIQTNRQQYLLSNGGLAIIFPNILHAYQTPPGGSNSFILAICPLALTGSFTNTLLKQHPKIPVLQAGQIHEDVAYAMRALQKQSLEQPNAAANQALVQLILARVLPELVFERNTDVQRTDLISRMIFYLSENFTRPISLEDLSSALGVSKYYLSRVFSGQLMTSFNQYVNSLRVNLAQNLLRSTKKSVLDICYECGFDSQRTFNRAFKELCGASPSAYRNTIF</sequence>
<keyword evidence="2" id="KW-0238">DNA-binding</keyword>
<evidence type="ECO:0000313" key="5">
    <source>
        <dbReference type="EMBL" id="RAQ28531.1"/>
    </source>
</evidence>
<dbReference type="InterPro" id="IPR037923">
    <property type="entry name" value="HTH-like"/>
</dbReference>
<evidence type="ECO:0000259" key="4">
    <source>
        <dbReference type="PROSITE" id="PS01124"/>
    </source>
</evidence>
<dbReference type="InterPro" id="IPR009057">
    <property type="entry name" value="Homeodomain-like_sf"/>
</dbReference>
<dbReference type="SUPFAM" id="SSF46689">
    <property type="entry name" value="Homeodomain-like"/>
    <property type="match status" value="2"/>
</dbReference>
<dbReference type="Gene3D" id="2.60.120.10">
    <property type="entry name" value="Jelly Rolls"/>
    <property type="match status" value="1"/>
</dbReference>
<dbReference type="PROSITE" id="PS00041">
    <property type="entry name" value="HTH_ARAC_FAMILY_1"/>
    <property type="match status" value="1"/>
</dbReference>
<keyword evidence="1" id="KW-0805">Transcription regulation</keyword>
<gene>
    <name evidence="5" type="ORF">DPQ25_09435</name>
</gene>
<dbReference type="InterPro" id="IPR003313">
    <property type="entry name" value="AraC-bd"/>
</dbReference>
<comment type="caution">
    <text evidence="5">The sequence shown here is derived from an EMBL/GenBank/DDBJ whole genome shotgun (WGS) entry which is preliminary data.</text>
</comment>
<evidence type="ECO:0000256" key="2">
    <source>
        <dbReference type="ARBA" id="ARBA00023125"/>
    </source>
</evidence>
<dbReference type="InterPro" id="IPR018062">
    <property type="entry name" value="HTH_AraC-typ_CS"/>
</dbReference>
<proteinExistence type="predicted"/>
<dbReference type="Gene3D" id="1.10.10.60">
    <property type="entry name" value="Homeodomain-like"/>
    <property type="match status" value="2"/>
</dbReference>
<dbReference type="InterPro" id="IPR018060">
    <property type="entry name" value="HTH_AraC"/>
</dbReference>
<dbReference type="SMART" id="SM00342">
    <property type="entry name" value="HTH_ARAC"/>
    <property type="match status" value="1"/>
</dbReference>
<organism evidence="5 6">
    <name type="scientific">Hydrogeniiclostridium mannosilyticum</name>
    <dbReference type="NCBI Taxonomy" id="2764322"/>
    <lineage>
        <taxon>Bacteria</taxon>
        <taxon>Bacillati</taxon>
        <taxon>Bacillota</taxon>
        <taxon>Clostridia</taxon>
        <taxon>Eubacteriales</taxon>
        <taxon>Acutalibacteraceae</taxon>
        <taxon>Hydrogeniiclostridium</taxon>
    </lineage>
</organism>
<dbReference type="PROSITE" id="PS01124">
    <property type="entry name" value="HTH_ARAC_FAMILY_2"/>
    <property type="match status" value="1"/>
</dbReference>
<dbReference type="Pfam" id="PF12833">
    <property type="entry name" value="HTH_18"/>
    <property type="match status" value="1"/>
</dbReference>
<dbReference type="Proteomes" id="UP000249377">
    <property type="component" value="Unassembled WGS sequence"/>
</dbReference>
<evidence type="ECO:0000256" key="1">
    <source>
        <dbReference type="ARBA" id="ARBA00023015"/>
    </source>
</evidence>
<feature type="domain" description="HTH araC/xylS-type" evidence="4">
    <location>
        <begin position="163"/>
        <end position="261"/>
    </location>
</feature>
<dbReference type="InterPro" id="IPR020449">
    <property type="entry name" value="Tscrpt_reg_AraC-type_HTH"/>
</dbReference>
<dbReference type="RefSeq" id="WP_112332914.1">
    <property type="nucleotide sequence ID" value="NZ_JADPHD010000003.1"/>
</dbReference>
<accession>A0A328UB62</accession>
<keyword evidence="3" id="KW-0804">Transcription</keyword>
<dbReference type="GO" id="GO:0003700">
    <property type="term" value="F:DNA-binding transcription factor activity"/>
    <property type="evidence" value="ECO:0007669"/>
    <property type="project" value="InterPro"/>
</dbReference>
<dbReference type="SUPFAM" id="SSF51215">
    <property type="entry name" value="Regulatory protein AraC"/>
    <property type="match status" value="1"/>
</dbReference>
<dbReference type="PRINTS" id="PR00032">
    <property type="entry name" value="HTHARAC"/>
</dbReference>
<protein>
    <submittedName>
        <fullName evidence="5">AraC family transcriptional regulator</fullName>
    </submittedName>
</protein>
<dbReference type="GO" id="GO:0043565">
    <property type="term" value="F:sequence-specific DNA binding"/>
    <property type="evidence" value="ECO:0007669"/>
    <property type="project" value="InterPro"/>
</dbReference>
<dbReference type="PANTHER" id="PTHR43280">
    <property type="entry name" value="ARAC-FAMILY TRANSCRIPTIONAL REGULATOR"/>
    <property type="match status" value="1"/>
</dbReference>
<dbReference type="AlphaFoldDB" id="A0A328UB62"/>
<evidence type="ECO:0000313" key="6">
    <source>
        <dbReference type="Proteomes" id="UP000249377"/>
    </source>
</evidence>
<dbReference type="InterPro" id="IPR014710">
    <property type="entry name" value="RmlC-like_jellyroll"/>
</dbReference>
<dbReference type="PANTHER" id="PTHR43280:SF2">
    <property type="entry name" value="HTH-TYPE TRANSCRIPTIONAL REGULATOR EXSA"/>
    <property type="match status" value="1"/>
</dbReference>
<dbReference type="Pfam" id="PF02311">
    <property type="entry name" value="AraC_binding"/>
    <property type="match status" value="1"/>
</dbReference>
<keyword evidence="6" id="KW-1185">Reference proteome</keyword>
<dbReference type="EMBL" id="QLYR01000005">
    <property type="protein sequence ID" value="RAQ28531.1"/>
    <property type="molecule type" value="Genomic_DNA"/>
</dbReference>
<reference evidence="5 6" key="1">
    <citation type="submission" date="2018-06" db="EMBL/GenBank/DDBJ databases">
        <title>Noncontiguous genome sequence of Ruminococcaceae bacterium ASD2818.</title>
        <authorList>
            <person name="Chaplin A.V."/>
            <person name="Sokolova S.R."/>
            <person name="Kochetkova T.O."/>
            <person name="Goltsov A.Y."/>
            <person name="Trofimov D.Y."/>
            <person name="Efimov B.A."/>
        </authorList>
    </citation>
    <scope>NUCLEOTIDE SEQUENCE [LARGE SCALE GENOMIC DNA]</scope>
    <source>
        <strain evidence="5 6">ASD2818</strain>
    </source>
</reference>